<evidence type="ECO:0000256" key="5">
    <source>
        <dbReference type="RuleBase" id="RU363041"/>
    </source>
</evidence>
<feature type="transmembrane region" description="Helical" evidence="5">
    <location>
        <begin position="190"/>
        <end position="213"/>
    </location>
</feature>
<name>A0A1I6QH35_9CAUL</name>
<dbReference type="Pfam" id="PF01925">
    <property type="entry name" value="TauE"/>
    <property type="match status" value="1"/>
</dbReference>
<dbReference type="PANTHER" id="PTHR43483:SF3">
    <property type="entry name" value="MEMBRANE TRANSPORTER PROTEIN HI_0806-RELATED"/>
    <property type="match status" value="1"/>
</dbReference>
<feature type="transmembrane region" description="Helical" evidence="5">
    <location>
        <begin position="219"/>
        <end position="241"/>
    </location>
</feature>
<evidence type="ECO:0000313" key="6">
    <source>
        <dbReference type="EMBL" id="SFS51734.1"/>
    </source>
</evidence>
<feature type="transmembrane region" description="Helical" evidence="5">
    <location>
        <begin position="12"/>
        <end position="45"/>
    </location>
</feature>
<dbReference type="Proteomes" id="UP000198788">
    <property type="component" value="Unassembled WGS sequence"/>
</dbReference>
<feature type="transmembrane region" description="Helical" evidence="5">
    <location>
        <begin position="57"/>
        <end position="73"/>
    </location>
</feature>
<dbReference type="AlphaFoldDB" id="A0A1I6QH35"/>
<reference evidence="7" key="1">
    <citation type="submission" date="2016-10" db="EMBL/GenBank/DDBJ databases">
        <authorList>
            <person name="Varghese N."/>
            <person name="Submissions S."/>
        </authorList>
    </citation>
    <scope>NUCLEOTIDE SEQUENCE [LARGE SCALE GENOMIC DNA]</scope>
    <source>
        <strain evidence="7">CGMCC 1.10683</strain>
    </source>
</reference>
<gene>
    <name evidence="6" type="ORF">SAMN05192570_1819</name>
</gene>
<feature type="transmembrane region" description="Helical" evidence="5">
    <location>
        <begin position="253"/>
        <end position="274"/>
    </location>
</feature>
<dbReference type="GO" id="GO:0005886">
    <property type="term" value="C:plasma membrane"/>
    <property type="evidence" value="ECO:0007669"/>
    <property type="project" value="UniProtKB-SubCell"/>
</dbReference>
<feature type="transmembrane region" description="Helical" evidence="5">
    <location>
        <begin position="117"/>
        <end position="133"/>
    </location>
</feature>
<protein>
    <recommendedName>
        <fullName evidence="5">Probable membrane transporter protein</fullName>
    </recommendedName>
</protein>
<dbReference type="EMBL" id="FOZV01000003">
    <property type="protein sequence ID" value="SFS51734.1"/>
    <property type="molecule type" value="Genomic_DNA"/>
</dbReference>
<evidence type="ECO:0000256" key="3">
    <source>
        <dbReference type="ARBA" id="ARBA00022989"/>
    </source>
</evidence>
<comment type="subcellular location">
    <subcellularLocation>
        <location evidence="5">Cell membrane</location>
        <topology evidence="5">Multi-pass membrane protein</topology>
    </subcellularLocation>
    <subcellularLocation>
        <location evidence="1">Membrane</location>
        <topology evidence="1">Multi-pass membrane protein</topology>
    </subcellularLocation>
</comment>
<accession>A0A1I6QH35</accession>
<evidence type="ECO:0000256" key="4">
    <source>
        <dbReference type="ARBA" id="ARBA00023136"/>
    </source>
</evidence>
<proteinExistence type="inferred from homology"/>
<dbReference type="OrthoDB" id="457670at2"/>
<keyword evidence="5" id="KW-1003">Cell membrane</keyword>
<feature type="transmembrane region" description="Helical" evidence="5">
    <location>
        <begin position="93"/>
        <end position="110"/>
    </location>
</feature>
<evidence type="ECO:0000256" key="1">
    <source>
        <dbReference type="ARBA" id="ARBA00004141"/>
    </source>
</evidence>
<dbReference type="InterPro" id="IPR002781">
    <property type="entry name" value="TM_pro_TauE-like"/>
</dbReference>
<sequence length="275" mass="27752">MTALPLNEILMLLAALTAAGLFGGLIAGLFGVGGGTVIVPAVFYAFEVLGVGGESNLHVAIGTSLLTIVATSWRSLRAHRAHGAVDETVLKTWTPWVGAGAVAGAAVAGVTSMEGLALVYGVCLAAVAAQMGLMREGWAPWRSLPTGWARRGLGAAIGGLSAMMGIGGGSFGGMLLTLCGRPIHQAVATASGFGVAIGTAATLGFVVFGWAAAGRPPLSLGYVNVPGAVVMAVLTTAVAPWGAKLAHRLDRKVLRRAFAIYLLITAMLVVVKAAP</sequence>
<organism evidence="6 7">
    <name type="scientific">Brevundimonas viscosa</name>
    <dbReference type="NCBI Taxonomy" id="871741"/>
    <lineage>
        <taxon>Bacteria</taxon>
        <taxon>Pseudomonadati</taxon>
        <taxon>Pseudomonadota</taxon>
        <taxon>Alphaproteobacteria</taxon>
        <taxon>Caulobacterales</taxon>
        <taxon>Caulobacteraceae</taxon>
        <taxon>Brevundimonas</taxon>
    </lineage>
</organism>
<feature type="transmembrane region" description="Helical" evidence="5">
    <location>
        <begin position="153"/>
        <end position="178"/>
    </location>
</feature>
<dbReference type="PANTHER" id="PTHR43483">
    <property type="entry name" value="MEMBRANE TRANSPORTER PROTEIN HI_0806-RELATED"/>
    <property type="match status" value="1"/>
</dbReference>
<keyword evidence="3 5" id="KW-1133">Transmembrane helix</keyword>
<dbReference type="STRING" id="871741.SAMN05192570_1819"/>
<keyword evidence="2 5" id="KW-0812">Transmembrane</keyword>
<comment type="similarity">
    <text evidence="5">Belongs to the 4-toluene sulfonate uptake permease (TSUP) (TC 2.A.102) family.</text>
</comment>
<keyword evidence="7" id="KW-1185">Reference proteome</keyword>
<keyword evidence="4 5" id="KW-0472">Membrane</keyword>
<evidence type="ECO:0000256" key="2">
    <source>
        <dbReference type="ARBA" id="ARBA00022692"/>
    </source>
</evidence>
<evidence type="ECO:0000313" key="7">
    <source>
        <dbReference type="Proteomes" id="UP000198788"/>
    </source>
</evidence>
<dbReference type="RefSeq" id="WP_092309232.1">
    <property type="nucleotide sequence ID" value="NZ_FOZV01000003.1"/>
</dbReference>